<evidence type="ECO:0000313" key="5">
    <source>
        <dbReference type="EMBL" id="KPI88813.1"/>
    </source>
</evidence>
<feature type="binding site" evidence="1">
    <location>
        <begin position="99"/>
        <end position="106"/>
    </location>
    <ligand>
        <name>ATP</name>
        <dbReference type="ChEBI" id="CHEBI:30616"/>
    </ligand>
</feature>
<dbReference type="EMBL" id="LJSK01000039">
    <property type="protein sequence ID" value="KPI88813.1"/>
    <property type="molecule type" value="Genomic_DNA"/>
</dbReference>
<feature type="region of interest" description="Disordered" evidence="3">
    <location>
        <begin position="258"/>
        <end position="298"/>
    </location>
</feature>
<organism evidence="5 6">
    <name type="scientific">Leptomonas seymouri</name>
    <dbReference type="NCBI Taxonomy" id="5684"/>
    <lineage>
        <taxon>Eukaryota</taxon>
        <taxon>Discoba</taxon>
        <taxon>Euglenozoa</taxon>
        <taxon>Kinetoplastea</taxon>
        <taxon>Metakinetoplastina</taxon>
        <taxon>Trypanosomatida</taxon>
        <taxon>Trypanosomatidae</taxon>
        <taxon>Leishmaniinae</taxon>
        <taxon>Leptomonas</taxon>
    </lineage>
</organism>
<dbReference type="OrthoDB" id="3176171at2759"/>
<keyword evidence="1" id="KW-0505">Motor protein</keyword>
<dbReference type="InterPro" id="IPR001752">
    <property type="entry name" value="Kinesin_motor_dom"/>
</dbReference>
<dbReference type="GO" id="GO:0005874">
    <property type="term" value="C:microtubule"/>
    <property type="evidence" value="ECO:0007669"/>
    <property type="project" value="TreeGrafter"/>
</dbReference>
<dbReference type="VEuPathDB" id="TriTrypDB:Lsey_0039_0090"/>
<feature type="domain" description="Kinesin motor" evidence="4">
    <location>
        <begin position="8"/>
        <end position="416"/>
    </location>
</feature>
<gene>
    <name evidence="5" type="ORF">ABL78_2072</name>
</gene>
<dbReference type="AlphaFoldDB" id="A0A0N1IM30"/>
<dbReference type="OMA" id="ANKVKDM"/>
<dbReference type="PROSITE" id="PS50067">
    <property type="entry name" value="KINESIN_MOTOR_2"/>
    <property type="match status" value="1"/>
</dbReference>
<dbReference type="GO" id="GO:0005524">
    <property type="term" value="F:ATP binding"/>
    <property type="evidence" value="ECO:0007669"/>
    <property type="project" value="UniProtKB-UniRule"/>
</dbReference>
<dbReference type="InterPro" id="IPR036961">
    <property type="entry name" value="Kinesin_motor_dom_sf"/>
</dbReference>
<reference evidence="5 6" key="1">
    <citation type="journal article" date="2015" name="PLoS Pathog.">
        <title>Leptomonas seymouri: Adaptations to the Dixenous Life Cycle Analyzed by Genome Sequencing, Transcriptome Profiling and Co-infection with Leishmania donovani.</title>
        <authorList>
            <person name="Kraeva N."/>
            <person name="Butenko A."/>
            <person name="Hlavacova J."/>
            <person name="Kostygov A."/>
            <person name="Myskova J."/>
            <person name="Grybchuk D."/>
            <person name="Lestinova T."/>
            <person name="Votypka J."/>
            <person name="Volf P."/>
            <person name="Opperdoes F."/>
            <person name="Flegontov P."/>
            <person name="Lukes J."/>
            <person name="Yurchenko V."/>
        </authorList>
    </citation>
    <scope>NUCLEOTIDE SEQUENCE [LARGE SCALE GENOMIC DNA]</scope>
    <source>
        <strain evidence="5 6">ATCC 30220</strain>
    </source>
</reference>
<protein>
    <submittedName>
        <fullName evidence="5">Putative kinesin</fullName>
    </submittedName>
</protein>
<keyword evidence="6" id="KW-1185">Reference proteome</keyword>
<dbReference type="PRINTS" id="PR00380">
    <property type="entry name" value="KINESINHEAVY"/>
</dbReference>
<evidence type="ECO:0000313" key="6">
    <source>
        <dbReference type="Proteomes" id="UP000038009"/>
    </source>
</evidence>
<accession>A0A0N1IM30</accession>
<dbReference type="Proteomes" id="UP000038009">
    <property type="component" value="Unassembled WGS sequence"/>
</dbReference>
<dbReference type="SUPFAM" id="SSF52540">
    <property type="entry name" value="P-loop containing nucleoside triphosphate hydrolases"/>
    <property type="match status" value="1"/>
</dbReference>
<sequence length="698" mass="76963">MTTVGNQRVMVSVRVRPMLREGAVNQLQEKFELQGVYRIGDNGLRVELTKPGEPVKSSLFTFDYIFDQESTQLEVYEDAVVDMVDAALVGVNATLLAYGQTGSGKTFTVLGDVKPNPLENDLLTTNSGMFLRVLSDLMDYKIRQAKKGWHVVVGLSCMEIYNESIRDLFGGKPGTAPPPLKAVMIGEDVMLPSLIIKEMTSLQAVFNEIQLAIARRSTRATDSNSSSSRSHCLFSIDILQQAASAAAPSLSILDQSNKANTAQKSGDKRAVTPTSKKSGNPSLNDNQQESGLPSYEKPFQGTVYRLPGQKEPIYASKIILADLAGSERINRSNVTGAGLKEATSINSSLTALGNVVHSLHEGSFVSYRISNLTSLLKPTFSHPSSRVLLLAQCSPTQLTYDETISTLHFANKVKDMKVTTATGAEAEKLQFDFIESGKMCDSLLADLHIFSLDSLAKSGVIRRKLSQHNGLYYDASASKGGKTAKVNPKDRRSALEGMGAIAEAEKERAALQAQQEKEKAEEVSRTQKAIEEQRDEYIKESARTLMETQKMIDDQIAMKAHHTVQQMLLESAAKSNQIMEEEAEEWAALNLQYLQEHRSSCMKEVSTSSERLEAVAREVSRQLLAAASHETPETAADDSRYALSTWSHCNAKRFFSNCMELREDQMCVLSMSRGNAALELWKKNNAQLLQKFQEENTV</sequence>
<dbReference type="PANTHER" id="PTHR24115:SF953">
    <property type="entry name" value="PUTATIVE-RELATED"/>
    <property type="match status" value="1"/>
</dbReference>
<keyword evidence="1" id="KW-0067">ATP-binding</keyword>
<dbReference type="InterPro" id="IPR027417">
    <property type="entry name" value="P-loop_NTPase"/>
</dbReference>
<evidence type="ECO:0000259" key="4">
    <source>
        <dbReference type="PROSITE" id="PS50067"/>
    </source>
</evidence>
<evidence type="ECO:0000256" key="1">
    <source>
        <dbReference type="PROSITE-ProRule" id="PRU00283"/>
    </source>
</evidence>
<comment type="caution">
    <text evidence="5">The sequence shown here is derived from an EMBL/GenBank/DDBJ whole genome shotgun (WGS) entry which is preliminary data.</text>
</comment>
<dbReference type="GO" id="GO:0005871">
    <property type="term" value="C:kinesin complex"/>
    <property type="evidence" value="ECO:0007669"/>
    <property type="project" value="TreeGrafter"/>
</dbReference>
<dbReference type="Gene3D" id="3.40.850.10">
    <property type="entry name" value="Kinesin motor domain"/>
    <property type="match status" value="1"/>
</dbReference>
<feature type="compositionally biased region" description="Polar residues" evidence="3">
    <location>
        <begin position="272"/>
        <end position="291"/>
    </location>
</feature>
<dbReference type="GO" id="GO:0008017">
    <property type="term" value="F:microtubule binding"/>
    <property type="evidence" value="ECO:0007669"/>
    <property type="project" value="InterPro"/>
</dbReference>
<evidence type="ECO:0000256" key="2">
    <source>
        <dbReference type="SAM" id="Coils"/>
    </source>
</evidence>
<keyword evidence="1" id="KW-0547">Nucleotide-binding</keyword>
<proteinExistence type="inferred from homology"/>
<name>A0A0N1IM30_LEPSE</name>
<dbReference type="InterPro" id="IPR027640">
    <property type="entry name" value="Kinesin-like_fam"/>
</dbReference>
<comment type="similarity">
    <text evidence="1">Belongs to the TRAFAC class myosin-kinesin ATPase superfamily. Kinesin family.</text>
</comment>
<dbReference type="GO" id="GO:0007018">
    <property type="term" value="P:microtubule-based movement"/>
    <property type="evidence" value="ECO:0007669"/>
    <property type="project" value="InterPro"/>
</dbReference>
<dbReference type="Pfam" id="PF00225">
    <property type="entry name" value="Kinesin"/>
    <property type="match status" value="2"/>
</dbReference>
<dbReference type="SMART" id="SM00129">
    <property type="entry name" value="KISc"/>
    <property type="match status" value="1"/>
</dbReference>
<dbReference type="PANTHER" id="PTHR24115">
    <property type="entry name" value="KINESIN-RELATED"/>
    <property type="match status" value="1"/>
</dbReference>
<dbReference type="GO" id="GO:0003777">
    <property type="term" value="F:microtubule motor activity"/>
    <property type="evidence" value="ECO:0007669"/>
    <property type="project" value="InterPro"/>
</dbReference>
<evidence type="ECO:0000256" key="3">
    <source>
        <dbReference type="SAM" id="MobiDB-lite"/>
    </source>
</evidence>
<keyword evidence="2" id="KW-0175">Coiled coil</keyword>
<feature type="coiled-coil region" evidence="2">
    <location>
        <begin position="501"/>
        <end position="540"/>
    </location>
</feature>
<dbReference type="GO" id="GO:0016887">
    <property type="term" value="F:ATP hydrolysis activity"/>
    <property type="evidence" value="ECO:0007669"/>
    <property type="project" value="TreeGrafter"/>
</dbReference>